<dbReference type="GO" id="GO:0016788">
    <property type="term" value="F:hydrolase activity, acting on ester bonds"/>
    <property type="evidence" value="ECO:0007669"/>
    <property type="project" value="InterPro"/>
</dbReference>
<dbReference type="PIRSF" id="PIRSF039012">
    <property type="entry name" value="ASP"/>
    <property type="match status" value="1"/>
</dbReference>
<organism evidence="6 7">
    <name type="scientific">Candidatus Sedimenticola endophacoides</name>
    <dbReference type="NCBI Taxonomy" id="2548426"/>
    <lineage>
        <taxon>Bacteria</taxon>
        <taxon>Pseudomonadati</taxon>
        <taxon>Pseudomonadota</taxon>
        <taxon>Gammaproteobacteria</taxon>
        <taxon>Chromatiales</taxon>
        <taxon>Sedimenticolaceae</taxon>
        <taxon>Sedimenticola</taxon>
    </lineage>
</organism>
<sequence>MLYTHAPVEMPVHVINGRRAGHRLFITAALHGDELNGIEIIRRLLNTRMMKRLRGCLVAVPIVNVFGVLNQSRYLPDRRDLNRCFPGTEKGSLAARVADLLMSEIVSQCTHGIDIHTGALHRNNLPQIRAAMDDPVTATLATAFGTPVVLNSNLRDGSLRQAAAELGIPTLLYESGEALRFDETCIRVGVQGILNVMRTLEMLPPAKRSRGVKEPVVIRSSTWVRAPIGGIVRTHIRLGEQVETEQQLATISDPFGNTETQVTSPGQGIIIGRSNLPLVNEGEALFHVARFRRKSDARQVTEAVGELEVIDSLLPPMESEIR</sequence>
<dbReference type="PANTHER" id="PTHR37326">
    <property type="entry name" value="BLL3975 PROTEIN"/>
    <property type="match status" value="1"/>
</dbReference>
<feature type="domain" description="Succinylglutamate desuccinylase/Aspartoacylase catalytic" evidence="5">
    <location>
        <begin position="21"/>
        <end position="199"/>
    </location>
</feature>
<keyword evidence="3" id="KW-0378">Hydrolase</keyword>
<evidence type="ECO:0000256" key="3">
    <source>
        <dbReference type="ARBA" id="ARBA00022801"/>
    </source>
</evidence>
<reference evidence="6 7" key="1">
    <citation type="submission" date="2018-01" db="EMBL/GenBank/DDBJ databases">
        <title>Novel co-symbiosis in the lucinid bivalve Phacoides pectinatus.</title>
        <authorList>
            <person name="Lim S.J."/>
            <person name="Davis B.G."/>
            <person name="Gill D.E."/>
            <person name="Engel A.S."/>
            <person name="Anderson L.C."/>
            <person name="Campbell B.J."/>
        </authorList>
    </citation>
    <scope>NUCLEOTIDE SEQUENCE [LARGE SCALE GENOMIC DNA]</scope>
    <source>
        <strain evidence="6">N3_P5</strain>
    </source>
</reference>
<keyword evidence="4" id="KW-0862">Zinc</keyword>
<protein>
    <submittedName>
        <fullName evidence="6">Succinylglutamate desuccinylase</fullName>
    </submittedName>
</protein>
<dbReference type="EMBL" id="PQCO01000133">
    <property type="protein sequence ID" value="PUE04252.1"/>
    <property type="molecule type" value="Genomic_DNA"/>
</dbReference>
<keyword evidence="2" id="KW-0479">Metal-binding</keyword>
<dbReference type="InterPro" id="IPR053138">
    <property type="entry name" value="N-alpha-Ac-DABA_deacetylase"/>
</dbReference>
<evidence type="ECO:0000313" key="6">
    <source>
        <dbReference type="EMBL" id="PUE04252.1"/>
    </source>
</evidence>
<evidence type="ECO:0000256" key="2">
    <source>
        <dbReference type="ARBA" id="ARBA00022723"/>
    </source>
</evidence>
<dbReference type="PANTHER" id="PTHR37326:SF2">
    <property type="entry name" value="SUCCINYLGLUTAMATE DESUCCINYLASE_ASPARTOACYLASE FAMILY PROTEIN"/>
    <property type="match status" value="1"/>
</dbReference>
<gene>
    <name evidence="6" type="ORF">C3L24_03580</name>
</gene>
<dbReference type="Gene3D" id="3.40.630.10">
    <property type="entry name" value="Zn peptidases"/>
    <property type="match status" value="1"/>
</dbReference>
<dbReference type="GO" id="GO:0016811">
    <property type="term" value="F:hydrolase activity, acting on carbon-nitrogen (but not peptide) bonds, in linear amides"/>
    <property type="evidence" value="ECO:0007669"/>
    <property type="project" value="InterPro"/>
</dbReference>
<comment type="caution">
    <text evidence="6">The sequence shown here is derived from an EMBL/GenBank/DDBJ whole genome shotgun (WGS) entry which is preliminary data.</text>
</comment>
<dbReference type="InterPro" id="IPR043795">
    <property type="entry name" value="N-alpha-Ac-DABA-like"/>
</dbReference>
<comment type="cofactor">
    <cofactor evidence="1">
        <name>Zn(2+)</name>
        <dbReference type="ChEBI" id="CHEBI:29105"/>
    </cofactor>
</comment>
<dbReference type="GO" id="GO:0046872">
    <property type="term" value="F:metal ion binding"/>
    <property type="evidence" value="ECO:0007669"/>
    <property type="project" value="UniProtKB-KW"/>
</dbReference>
<evidence type="ECO:0000256" key="4">
    <source>
        <dbReference type="ARBA" id="ARBA00022833"/>
    </source>
</evidence>
<evidence type="ECO:0000256" key="1">
    <source>
        <dbReference type="ARBA" id="ARBA00001947"/>
    </source>
</evidence>
<dbReference type="Pfam" id="PF24827">
    <property type="entry name" value="AstE_AspA_cat"/>
    <property type="match status" value="1"/>
</dbReference>
<dbReference type="SUPFAM" id="SSF53187">
    <property type="entry name" value="Zn-dependent exopeptidases"/>
    <property type="match status" value="1"/>
</dbReference>
<proteinExistence type="predicted"/>
<accession>A0A6N4E302</accession>
<name>A0A6N4E302_9GAMM</name>
<evidence type="ECO:0000313" key="7">
    <source>
        <dbReference type="Proteomes" id="UP000250928"/>
    </source>
</evidence>
<dbReference type="AlphaFoldDB" id="A0A6N4E302"/>
<dbReference type="InterPro" id="IPR055438">
    <property type="entry name" value="AstE_AspA_cat"/>
</dbReference>
<dbReference type="CDD" id="cd06251">
    <property type="entry name" value="M14_ASTE_ASPA-like"/>
    <property type="match status" value="1"/>
</dbReference>
<evidence type="ECO:0000259" key="5">
    <source>
        <dbReference type="Pfam" id="PF24827"/>
    </source>
</evidence>
<dbReference type="Proteomes" id="UP000250928">
    <property type="component" value="Unassembled WGS sequence"/>
</dbReference>